<dbReference type="EMBL" id="JAPWDV010000002">
    <property type="protein sequence ID" value="KAJ6220420.1"/>
    <property type="molecule type" value="Genomic_DNA"/>
</dbReference>
<dbReference type="PROSITE" id="PS50069">
    <property type="entry name" value="CULLIN_2"/>
    <property type="match status" value="1"/>
</dbReference>
<dbReference type="Gene3D" id="1.10.10.10">
    <property type="entry name" value="Winged helix-like DNA-binding domain superfamily/Winged helix DNA-binding domain"/>
    <property type="match status" value="1"/>
</dbReference>
<sequence length="1043" mass="120829">MPKEPRRPRRGSKWSSNRGLIGPKRSTGSVTPIVARAPLSSFDRLFPKFISKRNQSIKRLSSDMTNDKQWETMLRQHLGSTLRSFTRKTLSKQANFSEFYMLIDQMVRSGHKPSVYDITSECIYDWFEAFAGTLINMMPQMNITFTSNSDFEPAQLIIDFHQLFFGVTLRYLASVYMSAERRELANVKKPMLLHELCCHQFAQVVLMKPQIKSYIVELSVVYFSRARQRFNNEFLLVNHAGNDHLSNDKFTEYFYNSYKSEELKESFMLMRSLIQVLIDLDQENLSIFTLFIEFPLIKRSIKHAQQLSRDQLATIKSMTDYLRWVTEYLRMDRHLLEFQFKFPPKSAQAMTELFTLWMVTKPIDSIIEHSETGFGILLQQGAIQQLRTMFEYVQWLFECTKQTSLLTAFEQYIEKYFGERQSSFSSKYSFKYRLDMIEYVQEIMQLKNLWDNILSFVFRSDAPNCTRINQIVFRFFYDTLLIHEKISHALAFYLHQLLSKDSIIAAKNAPTIEPFNVGQYKQSDQNRQFVIEHEPDLQRHLAINLHMSTTQQQQLFSVPYRLIGMLQYMKDVNVFYDYSKHYYCGRLLSSTSVLTPEQELAYFDCLASEIKRVFVDDSILNIHDNESHQVTLRKPFTQSLNDFKHISANYRLSNDCFDERAILKPNQLETFKILHAGIWKLIDFDCCHVPESLARSFRSIESLFHNQWSNKKLLLNTRHCKATIGANLWDSQPAELNLRVSMHQMAILDQFNEEHTLTYQQLIQAGGFIKENNCKLALLSLVHANLLKLTPKECVTGGPVGLIQFELDHKFYYLNSQYTGNSIDLDLSVLEDTNFWDNSKNLKMDMLTRWLAGELGILDFDIRLTSSSISVEDINSSILLHNNNGINGMNVQVQPSNVTPIHQTEAGERNASLSSINALVSSNSSSTIDRDNDSVQRRNQSTISTRSAISSVSSVSSDQVSHRAIERVLKIEAAIVRVLKKAKRLNSVNEIYQSTKTALINGRAPFPINEAVTFDEVSKSLIKLVEKKFIKRNQTGGFEFLID</sequence>
<name>A0A9Q0RNC9_BLOTA</name>
<evidence type="ECO:0000313" key="7">
    <source>
        <dbReference type="Proteomes" id="UP001142055"/>
    </source>
</evidence>
<dbReference type="InterPro" id="IPR045093">
    <property type="entry name" value="Cullin"/>
</dbReference>
<reference evidence="6" key="1">
    <citation type="submission" date="2022-12" db="EMBL/GenBank/DDBJ databases">
        <title>Genome assemblies of Blomia tropicalis.</title>
        <authorList>
            <person name="Cui Y."/>
        </authorList>
    </citation>
    <scope>NUCLEOTIDE SEQUENCE</scope>
    <source>
        <tissue evidence="6">Adult mites</tissue>
    </source>
</reference>
<dbReference type="InterPro" id="IPR036388">
    <property type="entry name" value="WH-like_DNA-bd_sf"/>
</dbReference>
<dbReference type="GO" id="GO:0031625">
    <property type="term" value="F:ubiquitin protein ligase binding"/>
    <property type="evidence" value="ECO:0007669"/>
    <property type="project" value="InterPro"/>
</dbReference>
<comment type="similarity">
    <text evidence="1 2 3">Belongs to the cullin family.</text>
</comment>
<proteinExistence type="inferred from homology"/>
<accession>A0A9Q0RNC9</accession>
<dbReference type="Pfam" id="PF26557">
    <property type="entry name" value="Cullin_AB"/>
    <property type="match status" value="1"/>
</dbReference>
<keyword evidence="7" id="KW-1185">Reference proteome</keyword>
<dbReference type="Proteomes" id="UP001142055">
    <property type="component" value="Chromosome 2"/>
</dbReference>
<comment type="caution">
    <text evidence="6">The sequence shown here is derived from an EMBL/GenBank/DDBJ whole genome shotgun (WGS) entry which is preliminary data.</text>
</comment>
<feature type="region of interest" description="Disordered" evidence="4">
    <location>
        <begin position="923"/>
        <end position="942"/>
    </location>
</feature>
<protein>
    <recommendedName>
        <fullName evidence="5">Cullin family profile domain-containing protein</fullName>
    </recommendedName>
</protein>
<feature type="domain" description="Cullin family profile" evidence="5">
    <location>
        <begin position="532"/>
        <end position="765"/>
    </location>
</feature>
<dbReference type="AlphaFoldDB" id="A0A9Q0RNC9"/>
<evidence type="ECO:0000256" key="2">
    <source>
        <dbReference type="PROSITE-ProRule" id="PRU00330"/>
    </source>
</evidence>
<dbReference type="Gene3D" id="3.30.230.130">
    <property type="entry name" value="Cullin, Chain C, Domain 2"/>
    <property type="match status" value="1"/>
</dbReference>
<organism evidence="6 7">
    <name type="scientific">Blomia tropicalis</name>
    <name type="common">Mite</name>
    <dbReference type="NCBI Taxonomy" id="40697"/>
    <lineage>
        <taxon>Eukaryota</taxon>
        <taxon>Metazoa</taxon>
        <taxon>Ecdysozoa</taxon>
        <taxon>Arthropoda</taxon>
        <taxon>Chelicerata</taxon>
        <taxon>Arachnida</taxon>
        <taxon>Acari</taxon>
        <taxon>Acariformes</taxon>
        <taxon>Sarcoptiformes</taxon>
        <taxon>Astigmata</taxon>
        <taxon>Glycyphagoidea</taxon>
        <taxon>Echimyopodidae</taxon>
        <taxon>Blomia</taxon>
    </lineage>
</organism>
<feature type="region of interest" description="Disordered" evidence="4">
    <location>
        <begin position="1"/>
        <end position="28"/>
    </location>
</feature>
<dbReference type="Gene3D" id="1.20.1310.10">
    <property type="entry name" value="Cullin Repeats"/>
    <property type="match status" value="1"/>
</dbReference>
<dbReference type="InterPro" id="IPR016158">
    <property type="entry name" value="Cullin_homology"/>
</dbReference>
<evidence type="ECO:0000256" key="4">
    <source>
        <dbReference type="SAM" id="MobiDB-lite"/>
    </source>
</evidence>
<dbReference type="GO" id="GO:0006511">
    <property type="term" value="P:ubiquitin-dependent protein catabolic process"/>
    <property type="evidence" value="ECO:0007669"/>
    <property type="project" value="InterPro"/>
</dbReference>
<dbReference type="PANTHER" id="PTHR11932">
    <property type="entry name" value="CULLIN"/>
    <property type="match status" value="1"/>
</dbReference>
<dbReference type="Pfam" id="PF00888">
    <property type="entry name" value="Cullin"/>
    <property type="match status" value="1"/>
</dbReference>
<dbReference type="InterPro" id="IPR001373">
    <property type="entry name" value="Cullin_N"/>
</dbReference>
<dbReference type="InterPro" id="IPR059120">
    <property type="entry name" value="Cullin-like_AB"/>
</dbReference>
<evidence type="ECO:0000259" key="5">
    <source>
        <dbReference type="PROSITE" id="PS50069"/>
    </source>
</evidence>
<evidence type="ECO:0000313" key="6">
    <source>
        <dbReference type="EMBL" id="KAJ6220420.1"/>
    </source>
</evidence>
<dbReference type="SUPFAM" id="SSF75632">
    <property type="entry name" value="Cullin homology domain"/>
    <property type="match status" value="1"/>
</dbReference>
<gene>
    <name evidence="6" type="ORF">RDWZM_006232</name>
</gene>
<dbReference type="InterPro" id="IPR016159">
    <property type="entry name" value="Cullin_repeat-like_dom_sf"/>
</dbReference>
<dbReference type="OMA" id="ICFRMAN"/>
<evidence type="ECO:0000256" key="3">
    <source>
        <dbReference type="RuleBase" id="RU003829"/>
    </source>
</evidence>
<dbReference type="InterPro" id="IPR036317">
    <property type="entry name" value="Cullin_homology_sf"/>
</dbReference>
<evidence type="ECO:0000256" key="1">
    <source>
        <dbReference type="ARBA" id="ARBA00006019"/>
    </source>
</evidence>
<dbReference type="SUPFAM" id="SSF74788">
    <property type="entry name" value="Cullin repeat-like"/>
    <property type="match status" value="1"/>
</dbReference>
<feature type="compositionally biased region" description="Basic residues" evidence="4">
    <location>
        <begin position="1"/>
        <end position="12"/>
    </location>
</feature>